<feature type="compositionally biased region" description="Basic and acidic residues" evidence="1">
    <location>
        <begin position="109"/>
        <end position="120"/>
    </location>
</feature>
<dbReference type="AlphaFoldDB" id="A0AAV4QQM1"/>
<dbReference type="Proteomes" id="UP001054837">
    <property type="component" value="Unassembled WGS sequence"/>
</dbReference>
<feature type="region of interest" description="Disordered" evidence="1">
    <location>
        <begin position="100"/>
        <end position="120"/>
    </location>
</feature>
<reference evidence="2 3" key="1">
    <citation type="submission" date="2021-06" db="EMBL/GenBank/DDBJ databases">
        <title>Caerostris darwini draft genome.</title>
        <authorList>
            <person name="Kono N."/>
            <person name="Arakawa K."/>
        </authorList>
    </citation>
    <scope>NUCLEOTIDE SEQUENCE [LARGE SCALE GENOMIC DNA]</scope>
</reference>
<protein>
    <submittedName>
        <fullName evidence="2">Uncharacterized protein</fullName>
    </submittedName>
</protein>
<organism evidence="2 3">
    <name type="scientific">Caerostris darwini</name>
    <dbReference type="NCBI Taxonomy" id="1538125"/>
    <lineage>
        <taxon>Eukaryota</taxon>
        <taxon>Metazoa</taxon>
        <taxon>Ecdysozoa</taxon>
        <taxon>Arthropoda</taxon>
        <taxon>Chelicerata</taxon>
        <taxon>Arachnida</taxon>
        <taxon>Araneae</taxon>
        <taxon>Araneomorphae</taxon>
        <taxon>Entelegynae</taxon>
        <taxon>Araneoidea</taxon>
        <taxon>Araneidae</taxon>
        <taxon>Caerostris</taxon>
    </lineage>
</organism>
<name>A0AAV4QQM1_9ARAC</name>
<proteinExistence type="predicted"/>
<gene>
    <name evidence="2" type="ORF">CDAR_91921</name>
</gene>
<dbReference type="EMBL" id="BPLQ01004772">
    <property type="protein sequence ID" value="GIY10584.1"/>
    <property type="molecule type" value="Genomic_DNA"/>
</dbReference>
<evidence type="ECO:0000256" key="1">
    <source>
        <dbReference type="SAM" id="MobiDB-lite"/>
    </source>
</evidence>
<sequence length="301" mass="33755">MPTEATKKRGKKMGGPVRFPSIRCSSASPSFFCREPPTRPARAGCHFRLSVCLTPLLTASSPFSVAAPSSSPSSSSTLAKWEALIRLAWRGLIPREKVNEPGLPLPFSPKDRGSDERHSDRQRYPFMRGIRCLWTIRSAVGQEVKFVGQSSRLLTYLVRALRQRHVFTTWKSTFVWKQGAIWADDKSLKSFWSRDEVLIFLSQTNSQNPIRTMWKKKSIARGEERGVEVSGRLEEEACGDMREVTFDPRGTSGPNISPFPRHALLTDGSCSSASIFIPRIFPAFSPTSQLNRRSSLNCIGF</sequence>
<evidence type="ECO:0000313" key="2">
    <source>
        <dbReference type="EMBL" id="GIY10584.1"/>
    </source>
</evidence>
<evidence type="ECO:0000313" key="3">
    <source>
        <dbReference type="Proteomes" id="UP001054837"/>
    </source>
</evidence>
<comment type="caution">
    <text evidence="2">The sequence shown here is derived from an EMBL/GenBank/DDBJ whole genome shotgun (WGS) entry which is preliminary data.</text>
</comment>
<keyword evidence="3" id="KW-1185">Reference proteome</keyword>
<accession>A0AAV4QQM1</accession>